<dbReference type="EMBL" id="JAVXUO010002884">
    <property type="protein sequence ID" value="KAK2968828.1"/>
    <property type="molecule type" value="Genomic_DNA"/>
</dbReference>
<evidence type="ECO:0000256" key="1">
    <source>
        <dbReference type="ARBA" id="ARBA00006484"/>
    </source>
</evidence>
<dbReference type="Proteomes" id="UP001187471">
    <property type="component" value="Unassembled WGS sequence"/>
</dbReference>
<comment type="caution">
    <text evidence="4">The sequence shown here is derived from an EMBL/GenBank/DDBJ whole genome shotgun (WGS) entry which is preliminary data.</text>
</comment>
<dbReference type="InterPro" id="IPR036291">
    <property type="entry name" value="NAD(P)-bd_dom_sf"/>
</dbReference>
<dbReference type="PANTHER" id="PTHR24320:SF227">
    <property type="entry name" value="RETINOL DEHYDROGENASE 11"/>
    <property type="match status" value="1"/>
</dbReference>
<dbReference type="Pfam" id="PF00106">
    <property type="entry name" value="adh_short"/>
    <property type="match status" value="1"/>
</dbReference>
<accession>A0AA88QLB3</accession>
<organism evidence="4 5">
    <name type="scientific">Escallonia rubra</name>
    <dbReference type="NCBI Taxonomy" id="112253"/>
    <lineage>
        <taxon>Eukaryota</taxon>
        <taxon>Viridiplantae</taxon>
        <taxon>Streptophyta</taxon>
        <taxon>Embryophyta</taxon>
        <taxon>Tracheophyta</taxon>
        <taxon>Spermatophyta</taxon>
        <taxon>Magnoliopsida</taxon>
        <taxon>eudicotyledons</taxon>
        <taxon>Gunneridae</taxon>
        <taxon>Pentapetalae</taxon>
        <taxon>asterids</taxon>
        <taxon>campanulids</taxon>
        <taxon>Escalloniales</taxon>
        <taxon>Escalloniaceae</taxon>
        <taxon>Escallonia</taxon>
    </lineage>
</organism>
<evidence type="ECO:0000313" key="5">
    <source>
        <dbReference type="Proteomes" id="UP001187471"/>
    </source>
</evidence>
<sequence length="375" mass="40888">MAEMGLKAAIQFACTAEFWRMAVLWTMSLVVSYWHLFFTPKPQSYAPSSSFSSTRPNSPVITRPLCIITGATSGLGAAAAYALSREGFHIVLGDFAVISDIRRRNSGAHLKAFQVDLASFESILKFKGSLQQWLLDSNLHSSVQLLINNAGILATSCRLTAEGYDQVMATNYIGAFSLIKVLLPLLESSPIPSRIVNITSFTHRNGETVSENISCEVHVDKETVSGVRFSKLKRYPGAHVYEYSKLCLLLLSYELHRQFALVGNSVSIIAVDPGAVKTNIMREVPSCLSQVAFLVLKLGGLLQSPENGVCSVLDAALAPPEISGVYFFGGKGRTISSSALSYNTELSQKLWSTSCFLFEESMRASQRSSTKVVDS</sequence>
<keyword evidence="3" id="KW-0472">Membrane</keyword>
<dbReference type="PANTHER" id="PTHR24320">
    <property type="entry name" value="RETINOL DEHYDROGENASE"/>
    <property type="match status" value="1"/>
</dbReference>
<keyword evidence="3" id="KW-0812">Transmembrane</keyword>
<keyword evidence="3" id="KW-1133">Transmembrane helix</keyword>
<comment type="similarity">
    <text evidence="1">Belongs to the short-chain dehydrogenases/reductases (SDR) family.</text>
</comment>
<dbReference type="GO" id="GO:0016491">
    <property type="term" value="F:oxidoreductase activity"/>
    <property type="evidence" value="ECO:0007669"/>
    <property type="project" value="UniProtKB-KW"/>
</dbReference>
<evidence type="ECO:0000256" key="2">
    <source>
        <dbReference type="ARBA" id="ARBA00023002"/>
    </source>
</evidence>
<keyword evidence="2" id="KW-0560">Oxidoreductase</keyword>
<feature type="transmembrane region" description="Helical" evidence="3">
    <location>
        <begin position="21"/>
        <end position="40"/>
    </location>
</feature>
<reference evidence="4" key="1">
    <citation type="submission" date="2022-12" db="EMBL/GenBank/DDBJ databases">
        <title>Draft genome assemblies for two species of Escallonia (Escalloniales).</title>
        <authorList>
            <person name="Chanderbali A."/>
            <person name="Dervinis C."/>
            <person name="Anghel I."/>
            <person name="Soltis D."/>
            <person name="Soltis P."/>
            <person name="Zapata F."/>
        </authorList>
    </citation>
    <scope>NUCLEOTIDE SEQUENCE</scope>
    <source>
        <strain evidence="4">UCBG92.1500</strain>
        <tissue evidence="4">Leaf</tissue>
    </source>
</reference>
<dbReference type="PRINTS" id="PR00081">
    <property type="entry name" value="GDHRDH"/>
</dbReference>
<dbReference type="SUPFAM" id="SSF51735">
    <property type="entry name" value="NAD(P)-binding Rossmann-fold domains"/>
    <property type="match status" value="1"/>
</dbReference>
<name>A0AA88QLB3_9ASTE</name>
<proteinExistence type="inferred from homology"/>
<protein>
    <submittedName>
        <fullName evidence="4">Uncharacterized protein</fullName>
    </submittedName>
</protein>
<evidence type="ECO:0000313" key="4">
    <source>
        <dbReference type="EMBL" id="KAK2968828.1"/>
    </source>
</evidence>
<evidence type="ECO:0000256" key="3">
    <source>
        <dbReference type="SAM" id="Phobius"/>
    </source>
</evidence>
<dbReference type="AlphaFoldDB" id="A0AA88QLB3"/>
<gene>
    <name evidence="4" type="ORF">RJ640_028221</name>
</gene>
<keyword evidence="5" id="KW-1185">Reference proteome</keyword>
<dbReference type="Gene3D" id="3.40.50.720">
    <property type="entry name" value="NAD(P)-binding Rossmann-like Domain"/>
    <property type="match status" value="1"/>
</dbReference>
<dbReference type="InterPro" id="IPR002347">
    <property type="entry name" value="SDR_fam"/>
</dbReference>